<keyword evidence="2" id="KW-1185">Reference proteome</keyword>
<reference evidence="1 2" key="1">
    <citation type="submission" date="2019-02" db="EMBL/GenBank/DDBJ databases">
        <title>Marinobacter halodurans sp. nov., a marine bacterium isolated from sea tidal flat.</title>
        <authorList>
            <person name="Yoo Y."/>
            <person name="Lee D.W."/>
            <person name="Kim B.S."/>
            <person name="Kim J.-J."/>
        </authorList>
    </citation>
    <scope>NUCLEOTIDE SEQUENCE [LARGE SCALE GENOMIC DNA]</scope>
    <source>
        <strain evidence="1 2">YJ-S3-2</strain>
    </source>
</reference>
<gene>
    <name evidence="1" type="ORF">EZI54_20695</name>
</gene>
<accession>A0ABY1ZF51</accession>
<organism evidence="1 2">
    <name type="scientific">Marinobacter halodurans</name>
    <dbReference type="NCBI Taxonomy" id="2528979"/>
    <lineage>
        <taxon>Bacteria</taxon>
        <taxon>Pseudomonadati</taxon>
        <taxon>Pseudomonadota</taxon>
        <taxon>Gammaproteobacteria</taxon>
        <taxon>Pseudomonadales</taxon>
        <taxon>Marinobacteraceae</taxon>
        <taxon>Marinobacter</taxon>
    </lineage>
</organism>
<name>A0ABY1ZF51_9GAMM</name>
<comment type="caution">
    <text evidence="1">The sequence shown here is derived from an EMBL/GenBank/DDBJ whole genome shotgun (WGS) entry which is preliminary data.</text>
</comment>
<evidence type="ECO:0000313" key="2">
    <source>
        <dbReference type="Proteomes" id="UP000313645"/>
    </source>
</evidence>
<dbReference type="EMBL" id="SJDL01000045">
    <property type="protein sequence ID" value="TBW48870.1"/>
    <property type="molecule type" value="Genomic_DNA"/>
</dbReference>
<evidence type="ECO:0000313" key="1">
    <source>
        <dbReference type="EMBL" id="TBW48870.1"/>
    </source>
</evidence>
<sequence length="177" mass="20053">MLANSKANVGDGADMAFGSYIDELQGYLKALQRIAGPAFAFGVRYEKTPKDLNAFIAEKVGDKESILYGEKIDEKREIKYRDLMSKINHMIFDGQSPLKESKDSTAISYLERSFSEDINEYYGLESSLLTEGAFHPLVEGPVHFLKIEKDSEAKSFCFLVRIGEYWILTYFFKSVVA</sequence>
<dbReference type="RefSeq" id="WP_131483799.1">
    <property type="nucleotide sequence ID" value="NZ_SJDL01000045.1"/>
</dbReference>
<proteinExistence type="predicted"/>
<dbReference type="Proteomes" id="UP000313645">
    <property type="component" value="Unassembled WGS sequence"/>
</dbReference>
<protein>
    <submittedName>
        <fullName evidence="1">Uncharacterized protein</fullName>
    </submittedName>
</protein>